<accession>A0A8S5VPQ7</accession>
<name>A0A8S5VPQ7_9CAUD</name>
<dbReference type="EMBL" id="BK035340">
    <property type="protein sequence ID" value="DAG94412.1"/>
    <property type="molecule type" value="Genomic_DNA"/>
</dbReference>
<evidence type="ECO:0008006" key="2">
    <source>
        <dbReference type="Google" id="ProtNLM"/>
    </source>
</evidence>
<reference evidence="1" key="1">
    <citation type="journal article" date="2021" name="Proc. Natl. Acad. Sci. U.S.A.">
        <title>A Catalog of Tens of Thousands of Viruses from Human Metagenomes Reveals Hidden Associations with Chronic Diseases.</title>
        <authorList>
            <person name="Tisza M.J."/>
            <person name="Buck C.B."/>
        </authorList>
    </citation>
    <scope>NUCLEOTIDE SEQUENCE</scope>
    <source>
        <strain evidence="1">CtRTx18</strain>
    </source>
</reference>
<protein>
    <recommendedName>
        <fullName evidence="2">DUF1778 domain-containing protein</fullName>
    </recommendedName>
</protein>
<proteinExistence type="predicted"/>
<evidence type="ECO:0000313" key="1">
    <source>
        <dbReference type="EMBL" id="DAG94412.1"/>
    </source>
</evidence>
<organism evidence="1">
    <name type="scientific">Ackermannviridae sp</name>
    <dbReference type="NCBI Taxonomy" id="2831612"/>
    <lineage>
        <taxon>Viruses</taxon>
        <taxon>Duplodnaviria</taxon>
        <taxon>Heunggongvirae</taxon>
        <taxon>Uroviricota</taxon>
        <taxon>Caudoviricetes</taxon>
        <taxon>Pantevenvirales</taxon>
        <taxon>Ackermannviridae</taxon>
    </lineage>
</organism>
<sequence length="67" mass="7420">MSVSEAKRAAISRYNEKCGRIELRPLKEEAEKIKAAAAAAGKSTQGYILEACAEKMQRENHDKPKNT</sequence>